<dbReference type="AlphaFoldDB" id="A0A6J6CPU3"/>
<evidence type="ECO:0000256" key="3">
    <source>
        <dbReference type="ARBA" id="ARBA00022801"/>
    </source>
</evidence>
<dbReference type="Gene3D" id="3.40.50.10310">
    <property type="entry name" value="Creatininase"/>
    <property type="match status" value="1"/>
</dbReference>
<name>A0A6J6CPU3_9ZZZZ</name>
<protein>
    <submittedName>
        <fullName evidence="5">Unannotated protein</fullName>
    </submittedName>
</protein>
<evidence type="ECO:0000313" key="5">
    <source>
        <dbReference type="EMBL" id="CAB4553570.1"/>
    </source>
</evidence>
<keyword evidence="3" id="KW-0378">Hydrolase</keyword>
<sequence length="268" mass="29364">MMSMQRIEWEKLSWSQIAELDRDATTIVIPTGAIEQHGPHLTVDTDIYNADAISRAVARNVSNQRVLVAPPIWWGTSPHHLGFPGTISLKNETFTNILMDTIASLKPHGFYRFLIVNGHGGNIGNLTASVSKIGEELGISIPALSYWQTITDVLIAVGESEIGGMGHACEMETSLALYLRPEDVDMSQAIIDMPNQPTPWSCIDFRQPGFLNIPLDLKRDSKAGIIGNPLLATKGKGETIFNAAVDRISQAISGMAHLTKRELTTSRY</sequence>
<evidence type="ECO:0000256" key="4">
    <source>
        <dbReference type="ARBA" id="ARBA00022833"/>
    </source>
</evidence>
<dbReference type="InterPro" id="IPR024087">
    <property type="entry name" value="Creatininase-like_sf"/>
</dbReference>
<dbReference type="SUPFAM" id="SSF102215">
    <property type="entry name" value="Creatininase"/>
    <property type="match status" value="1"/>
</dbReference>
<keyword evidence="4" id="KW-0862">Zinc</keyword>
<evidence type="ECO:0000256" key="2">
    <source>
        <dbReference type="ARBA" id="ARBA00022723"/>
    </source>
</evidence>
<dbReference type="EMBL" id="CAEZSV010000093">
    <property type="protein sequence ID" value="CAB4553570.1"/>
    <property type="molecule type" value="Genomic_DNA"/>
</dbReference>
<dbReference type="InterPro" id="IPR003785">
    <property type="entry name" value="Creatininase/forma_Hydrolase"/>
</dbReference>
<evidence type="ECO:0000256" key="1">
    <source>
        <dbReference type="ARBA" id="ARBA00001947"/>
    </source>
</evidence>
<dbReference type="Pfam" id="PF02633">
    <property type="entry name" value="Creatininase"/>
    <property type="match status" value="1"/>
</dbReference>
<organism evidence="5">
    <name type="scientific">freshwater metagenome</name>
    <dbReference type="NCBI Taxonomy" id="449393"/>
    <lineage>
        <taxon>unclassified sequences</taxon>
        <taxon>metagenomes</taxon>
        <taxon>ecological metagenomes</taxon>
    </lineage>
</organism>
<dbReference type="GO" id="GO:0016811">
    <property type="term" value="F:hydrolase activity, acting on carbon-nitrogen (but not peptide) bonds, in linear amides"/>
    <property type="evidence" value="ECO:0007669"/>
    <property type="project" value="TreeGrafter"/>
</dbReference>
<accession>A0A6J6CPU3</accession>
<keyword evidence="2" id="KW-0479">Metal-binding</keyword>
<dbReference type="PANTHER" id="PTHR35005">
    <property type="entry name" value="3-DEHYDRO-SCYLLO-INOSOSE HYDROLASE"/>
    <property type="match status" value="1"/>
</dbReference>
<comment type="cofactor">
    <cofactor evidence="1">
        <name>Zn(2+)</name>
        <dbReference type="ChEBI" id="CHEBI:29105"/>
    </cofactor>
</comment>
<proteinExistence type="predicted"/>
<dbReference type="PANTHER" id="PTHR35005:SF1">
    <property type="entry name" value="2-AMINO-5-FORMYLAMINO-6-RIBOSYLAMINOPYRIMIDIN-4(3H)-ONE 5'-MONOPHOSPHATE DEFORMYLASE"/>
    <property type="match status" value="1"/>
</dbReference>
<reference evidence="5" key="1">
    <citation type="submission" date="2020-05" db="EMBL/GenBank/DDBJ databases">
        <authorList>
            <person name="Chiriac C."/>
            <person name="Salcher M."/>
            <person name="Ghai R."/>
            <person name="Kavagutti S V."/>
        </authorList>
    </citation>
    <scope>NUCLEOTIDE SEQUENCE</scope>
</reference>
<gene>
    <name evidence="5" type="ORF">UFOPK1506_00611</name>
</gene>
<dbReference type="GO" id="GO:0009231">
    <property type="term" value="P:riboflavin biosynthetic process"/>
    <property type="evidence" value="ECO:0007669"/>
    <property type="project" value="TreeGrafter"/>
</dbReference>
<dbReference type="GO" id="GO:0046872">
    <property type="term" value="F:metal ion binding"/>
    <property type="evidence" value="ECO:0007669"/>
    <property type="project" value="UniProtKB-KW"/>
</dbReference>